<feature type="binding site" evidence="5">
    <location>
        <begin position="180"/>
        <end position="183"/>
    </location>
    <ligand>
        <name>substrate</name>
    </ligand>
</feature>
<comment type="catalytic activity">
    <reaction evidence="4 5">
        <text>L-glutaminyl-[peptide chain release factor] + S-adenosyl-L-methionine = N(5)-methyl-L-glutaminyl-[peptide chain release factor] + S-adenosyl-L-homocysteine + H(+)</text>
        <dbReference type="Rhea" id="RHEA:42896"/>
        <dbReference type="Rhea" id="RHEA-COMP:10271"/>
        <dbReference type="Rhea" id="RHEA-COMP:10272"/>
        <dbReference type="ChEBI" id="CHEBI:15378"/>
        <dbReference type="ChEBI" id="CHEBI:30011"/>
        <dbReference type="ChEBI" id="CHEBI:57856"/>
        <dbReference type="ChEBI" id="CHEBI:59789"/>
        <dbReference type="ChEBI" id="CHEBI:61891"/>
        <dbReference type="EC" id="2.1.1.297"/>
    </reaction>
</comment>
<evidence type="ECO:0000256" key="3">
    <source>
        <dbReference type="ARBA" id="ARBA00022691"/>
    </source>
</evidence>
<dbReference type="AlphaFoldDB" id="A0A1H3QGJ5"/>
<name>A0A1H3QGJ5_9RHOB</name>
<dbReference type="CDD" id="cd02440">
    <property type="entry name" value="AdoMet_MTases"/>
    <property type="match status" value="1"/>
</dbReference>
<evidence type="ECO:0000256" key="5">
    <source>
        <dbReference type="HAMAP-Rule" id="MF_02126"/>
    </source>
</evidence>
<keyword evidence="9" id="KW-1185">Reference proteome</keyword>
<dbReference type="Proteomes" id="UP000198914">
    <property type="component" value="Unassembled WGS sequence"/>
</dbReference>
<dbReference type="Pfam" id="PF17827">
    <property type="entry name" value="PrmC_N"/>
    <property type="match status" value="1"/>
</dbReference>
<dbReference type="EC" id="2.1.1.297" evidence="5"/>
<dbReference type="PANTHER" id="PTHR18895">
    <property type="entry name" value="HEMK METHYLTRANSFERASE"/>
    <property type="match status" value="1"/>
</dbReference>
<evidence type="ECO:0000313" key="9">
    <source>
        <dbReference type="Proteomes" id="UP000198914"/>
    </source>
</evidence>
<comment type="similarity">
    <text evidence="5">Belongs to the protein N5-glutamine methyltransferase family. PrmC subfamily.</text>
</comment>
<comment type="function">
    <text evidence="5">Methylates the class 1 translation termination release factors RF1/PrfA and RF2/PrfB on the glutamine residue of the universally conserved GGQ motif.</text>
</comment>
<dbReference type="InterPro" id="IPR050320">
    <property type="entry name" value="N5-glutamine_MTase"/>
</dbReference>
<dbReference type="Gene3D" id="3.40.50.150">
    <property type="entry name" value="Vaccinia Virus protein VP39"/>
    <property type="match status" value="1"/>
</dbReference>
<dbReference type="InterPro" id="IPR007848">
    <property type="entry name" value="Small_mtfrase_dom"/>
</dbReference>
<accession>A0A1H3QGJ5</accession>
<feature type="domain" description="Methyltransferase small" evidence="6">
    <location>
        <begin position="95"/>
        <end position="209"/>
    </location>
</feature>
<evidence type="ECO:0000313" key="8">
    <source>
        <dbReference type="EMBL" id="SDZ12714.1"/>
    </source>
</evidence>
<protein>
    <recommendedName>
        <fullName evidence="5">Release factor glutamine methyltransferase</fullName>
        <shortName evidence="5">RF MTase</shortName>
        <ecNumber evidence="5">2.1.1.297</ecNumber>
    </recommendedName>
    <alternativeName>
        <fullName evidence="5">N5-glutamine methyltransferase PrmC</fullName>
    </alternativeName>
    <alternativeName>
        <fullName evidence="5">Protein-(glutamine-N5) MTase PrmC</fullName>
    </alternativeName>
    <alternativeName>
        <fullName evidence="5">Protein-glutamine N-methyltransferase PrmC</fullName>
    </alternativeName>
</protein>
<dbReference type="GO" id="GO:0102559">
    <property type="term" value="F:peptide chain release factor N(5)-glutamine methyltransferase activity"/>
    <property type="evidence" value="ECO:0007669"/>
    <property type="project" value="UniProtKB-EC"/>
</dbReference>
<feature type="binding site" evidence="5">
    <location>
        <position position="180"/>
    </location>
    <ligand>
        <name>S-adenosyl-L-methionine</name>
        <dbReference type="ChEBI" id="CHEBI:59789"/>
    </ligand>
</feature>
<dbReference type="STRING" id="1244108.SAMN05444004_106133"/>
<dbReference type="PANTHER" id="PTHR18895:SF74">
    <property type="entry name" value="MTRF1L RELEASE FACTOR GLUTAMINE METHYLTRANSFERASE"/>
    <property type="match status" value="1"/>
</dbReference>
<dbReference type="InterPro" id="IPR019874">
    <property type="entry name" value="RF_methyltr_PrmC"/>
</dbReference>
<dbReference type="OrthoDB" id="9800643at2"/>
<evidence type="ECO:0000259" key="6">
    <source>
        <dbReference type="Pfam" id="PF05175"/>
    </source>
</evidence>
<dbReference type="PROSITE" id="PS00092">
    <property type="entry name" value="N6_MTASE"/>
    <property type="match status" value="1"/>
</dbReference>
<dbReference type="SUPFAM" id="SSF53335">
    <property type="entry name" value="S-adenosyl-L-methionine-dependent methyltransferases"/>
    <property type="match status" value="1"/>
</dbReference>
<feature type="domain" description="Release factor glutamine methyltransferase N-terminal" evidence="7">
    <location>
        <begin position="9"/>
        <end position="73"/>
    </location>
</feature>
<feature type="binding site" evidence="5">
    <location>
        <position position="166"/>
    </location>
    <ligand>
        <name>S-adenosyl-L-methionine</name>
        <dbReference type="ChEBI" id="CHEBI:59789"/>
    </ligand>
</feature>
<dbReference type="GO" id="GO:0003676">
    <property type="term" value="F:nucleic acid binding"/>
    <property type="evidence" value="ECO:0007669"/>
    <property type="project" value="InterPro"/>
</dbReference>
<organism evidence="8 9">
    <name type="scientific">Jannaschia faecimaris</name>
    <dbReference type="NCBI Taxonomy" id="1244108"/>
    <lineage>
        <taxon>Bacteria</taxon>
        <taxon>Pseudomonadati</taxon>
        <taxon>Pseudomonadota</taxon>
        <taxon>Alphaproteobacteria</taxon>
        <taxon>Rhodobacterales</taxon>
        <taxon>Roseobacteraceae</taxon>
        <taxon>Jannaschia</taxon>
    </lineage>
</organism>
<dbReference type="InterPro" id="IPR002052">
    <property type="entry name" value="DNA_methylase_N6_adenine_CS"/>
</dbReference>
<dbReference type="NCBIfam" id="TIGR00536">
    <property type="entry name" value="hemK_fam"/>
    <property type="match status" value="1"/>
</dbReference>
<evidence type="ECO:0000256" key="1">
    <source>
        <dbReference type="ARBA" id="ARBA00022603"/>
    </source>
</evidence>
<sequence length="273" mass="28961">MSETDVARALQVARQRLEMVGVPDPARDASALFVALAETTVGSGDTMPTDIAEVFEQAVQRRLRREPVSHITGKRAFWMHDFIVTADVLDPRPDTETLVEQAISRPVGRVLDLGTGSGCILASILYEQPDATGIGTDVSDAALAVAERNMAVAGVAERTSLVKSDWFASVGGRFDLIVSNPPYIAADEMAGLSPEVLHEPQIALTPGGDGLDAYRTITGDALAHLSPGGRLLVEIGAGQGVAVSTLFRAAKLRNVKVFDDMNGKNRVVSGENL</sequence>
<dbReference type="NCBIfam" id="TIGR03534">
    <property type="entry name" value="RF_mod_PrmC"/>
    <property type="match status" value="1"/>
</dbReference>
<dbReference type="HAMAP" id="MF_02126">
    <property type="entry name" value="RF_methyltr_PrmC"/>
    <property type="match status" value="1"/>
</dbReference>
<evidence type="ECO:0000256" key="4">
    <source>
        <dbReference type="ARBA" id="ARBA00048391"/>
    </source>
</evidence>
<keyword evidence="2 5" id="KW-0808">Transferase</keyword>
<dbReference type="InterPro" id="IPR004556">
    <property type="entry name" value="HemK-like"/>
</dbReference>
<dbReference type="GO" id="GO:0032259">
    <property type="term" value="P:methylation"/>
    <property type="evidence" value="ECO:0007669"/>
    <property type="project" value="UniProtKB-KW"/>
</dbReference>
<reference evidence="9" key="1">
    <citation type="submission" date="2016-10" db="EMBL/GenBank/DDBJ databases">
        <authorList>
            <person name="Varghese N."/>
            <person name="Submissions S."/>
        </authorList>
    </citation>
    <scope>NUCLEOTIDE SEQUENCE [LARGE SCALE GENOMIC DNA]</scope>
    <source>
        <strain evidence="9">DSM 100420</strain>
    </source>
</reference>
<proteinExistence type="inferred from homology"/>
<dbReference type="Pfam" id="PF05175">
    <property type="entry name" value="MTS"/>
    <property type="match status" value="1"/>
</dbReference>
<feature type="binding site" evidence="5">
    <location>
        <position position="137"/>
    </location>
    <ligand>
        <name>S-adenosyl-L-methionine</name>
        <dbReference type="ChEBI" id="CHEBI:59789"/>
    </ligand>
</feature>
<feature type="binding site" evidence="5">
    <location>
        <begin position="114"/>
        <end position="118"/>
    </location>
    <ligand>
        <name>S-adenosyl-L-methionine</name>
        <dbReference type="ChEBI" id="CHEBI:59789"/>
    </ligand>
</feature>
<dbReference type="Gene3D" id="1.10.8.10">
    <property type="entry name" value="DNA helicase RuvA subunit, C-terminal domain"/>
    <property type="match status" value="1"/>
</dbReference>
<dbReference type="InterPro" id="IPR029063">
    <property type="entry name" value="SAM-dependent_MTases_sf"/>
</dbReference>
<keyword evidence="3 5" id="KW-0949">S-adenosyl-L-methionine</keyword>
<dbReference type="RefSeq" id="WP_092645131.1">
    <property type="nucleotide sequence ID" value="NZ_FNPX01000006.1"/>
</dbReference>
<gene>
    <name evidence="5" type="primary">prmC</name>
    <name evidence="8" type="ORF">SAMN05444004_106133</name>
</gene>
<evidence type="ECO:0000256" key="2">
    <source>
        <dbReference type="ARBA" id="ARBA00022679"/>
    </source>
</evidence>
<dbReference type="InterPro" id="IPR040758">
    <property type="entry name" value="PrmC_N"/>
</dbReference>
<keyword evidence="1 5" id="KW-0489">Methyltransferase</keyword>
<dbReference type="PRINTS" id="PR00507">
    <property type="entry name" value="N12N6MTFRASE"/>
</dbReference>
<dbReference type="EMBL" id="FNPX01000006">
    <property type="protein sequence ID" value="SDZ12714.1"/>
    <property type="molecule type" value="Genomic_DNA"/>
</dbReference>
<evidence type="ECO:0000259" key="7">
    <source>
        <dbReference type="Pfam" id="PF17827"/>
    </source>
</evidence>